<reference evidence="6" key="1">
    <citation type="journal article" date="2014" name="Nat. Commun.">
        <title>Genome sequence of mungbean and insights into evolution within Vigna species.</title>
        <authorList>
            <person name="Kang Y.J."/>
            <person name="Kim S.K."/>
            <person name="Kim M.Y."/>
            <person name="Lestari P."/>
            <person name="Kim K.H."/>
            <person name="Ha B.K."/>
            <person name="Jun T.H."/>
            <person name="Hwang W.J."/>
            <person name="Lee T."/>
            <person name="Lee J."/>
            <person name="Shim S."/>
            <person name="Yoon M.Y."/>
            <person name="Jang Y.E."/>
            <person name="Han K.S."/>
            <person name="Taeprayoon P."/>
            <person name="Yoon N."/>
            <person name="Somta P."/>
            <person name="Tanya P."/>
            <person name="Kim K.S."/>
            <person name="Gwag J.G."/>
            <person name="Moon J.K."/>
            <person name="Lee Y.H."/>
            <person name="Park B.S."/>
            <person name="Bombarely A."/>
            <person name="Doyle J.J."/>
            <person name="Jackson S.A."/>
            <person name="Schafleitner R."/>
            <person name="Srinives P."/>
            <person name="Varshney R.K."/>
            <person name="Lee S.H."/>
        </authorList>
    </citation>
    <scope>NUCLEOTIDE SEQUENCE [LARGE SCALE GENOMIC DNA]</scope>
    <source>
        <strain evidence="6">cv. VC1973A</strain>
    </source>
</reference>
<keyword evidence="2 4" id="KW-0863">Zinc-finger</keyword>
<dbReference type="GeneID" id="106773951"/>
<keyword evidence="3" id="KW-0862">Zinc</keyword>
<keyword evidence="1" id="KW-0479">Metal-binding</keyword>
<dbReference type="OrthoDB" id="1397299at2759"/>
<dbReference type="AlphaFoldDB" id="A0A1S3VD60"/>
<dbReference type="Pfam" id="PF06839">
    <property type="entry name" value="Zn_ribbon_GRF"/>
    <property type="match status" value="1"/>
</dbReference>
<evidence type="ECO:0000256" key="3">
    <source>
        <dbReference type="ARBA" id="ARBA00022833"/>
    </source>
</evidence>
<evidence type="ECO:0000256" key="2">
    <source>
        <dbReference type="ARBA" id="ARBA00022771"/>
    </source>
</evidence>
<dbReference type="Proteomes" id="UP000087766">
    <property type="component" value="Chromosome 9"/>
</dbReference>
<evidence type="ECO:0000256" key="4">
    <source>
        <dbReference type="PROSITE-ProRule" id="PRU01343"/>
    </source>
</evidence>
<proteinExistence type="predicted"/>
<dbReference type="GO" id="GO:0008270">
    <property type="term" value="F:zinc ion binding"/>
    <property type="evidence" value="ECO:0007669"/>
    <property type="project" value="UniProtKB-KW"/>
</dbReference>
<gene>
    <name evidence="7" type="primary">LOC106773951</name>
</gene>
<sequence>MIYMLYNQTFHVGRNKFFKLVALIFKGTPNIQSLIHFRVREEEFSKHCSAYEMSGSSSSCKCLGWGFQQSSGSGSKFGEKLACFCAHNVVFLIARTLKNKGKKFWSCLNFKGENKDLVGCNFFQWHSKEGIHERNVVNLEERSASARNEEVDESLRKMEQSVMKMEKTDVEKLKIAC</sequence>
<dbReference type="InterPro" id="IPR010666">
    <property type="entry name" value="Znf_GRF"/>
</dbReference>
<dbReference type="RefSeq" id="XP_014516205.2">
    <property type="nucleotide sequence ID" value="XM_014660719.2"/>
</dbReference>
<dbReference type="KEGG" id="vra:106773951"/>
<organism evidence="6 7">
    <name type="scientific">Vigna radiata var. radiata</name>
    <name type="common">Mung bean</name>
    <name type="synonym">Phaseolus aureus</name>
    <dbReference type="NCBI Taxonomy" id="3916"/>
    <lineage>
        <taxon>Eukaryota</taxon>
        <taxon>Viridiplantae</taxon>
        <taxon>Streptophyta</taxon>
        <taxon>Embryophyta</taxon>
        <taxon>Tracheophyta</taxon>
        <taxon>Spermatophyta</taxon>
        <taxon>Magnoliopsida</taxon>
        <taxon>eudicotyledons</taxon>
        <taxon>Gunneridae</taxon>
        <taxon>Pentapetalae</taxon>
        <taxon>rosids</taxon>
        <taxon>fabids</taxon>
        <taxon>Fabales</taxon>
        <taxon>Fabaceae</taxon>
        <taxon>Papilionoideae</taxon>
        <taxon>50 kb inversion clade</taxon>
        <taxon>NPAAA clade</taxon>
        <taxon>indigoferoid/millettioid clade</taxon>
        <taxon>Phaseoleae</taxon>
        <taxon>Vigna</taxon>
    </lineage>
</organism>
<dbReference type="PANTHER" id="PTHR33248">
    <property type="entry name" value="ZINC ION-BINDING PROTEIN"/>
    <property type="match status" value="1"/>
</dbReference>
<name>A0A1S3VD60_VIGRR</name>
<evidence type="ECO:0000259" key="5">
    <source>
        <dbReference type="PROSITE" id="PS51999"/>
    </source>
</evidence>
<accession>A0A1S3VD60</accession>
<evidence type="ECO:0000313" key="7">
    <source>
        <dbReference type="RefSeq" id="XP_014516205.2"/>
    </source>
</evidence>
<reference evidence="7" key="2">
    <citation type="submission" date="2025-08" db="UniProtKB">
        <authorList>
            <consortium name="RefSeq"/>
        </authorList>
    </citation>
    <scope>IDENTIFICATION</scope>
    <source>
        <tissue evidence="7">Leaf</tissue>
    </source>
</reference>
<protein>
    <submittedName>
        <fullName evidence="7">Uncharacterized protein LOC106773951</fullName>
    </submittedName>
</protein>
<feature type="domain" description="GRF-type" evidence="5">
    <location>
        <begin position="83"/>
        <end position="129"/>
    </location>
</feature>
<keyword evidence="6" id="KW-1185">Reference proteome</keyword>
<evidence type="ECO:0000313" key="6">
    <source>
        <dbReference type="Proteomes" id="UP000087766"/>
    </source>
</evidence>
<dbReference type="PROSITE" id="PS51999">
    <property type="entry name" value="ZF_GRF"/>
    <property type="match status" value="1"/>
</dbReference>
<evidence type="ECO:0000256" key="1">
    <source>
        <dbReference type="ARBA" id="ARBA00022723"/>
    </source>
</evidence>